<reference evidence="9 10" key="1">
    <citation type="submission" date="2019-03" db="EMBL/GenBank/DDBJ databases">
        <title>Single cell metagenomics reveals metabolic interactions within the superorganism composed of flagellate Streblomastix strix and complex community of Bacteroidetes bacteria on its surface.</title>
        <authorList>
            <person name="Treitli S.C."/>
            <person name="Kolisko M."/>
            <person name="Husnik F."/>
            <person name="Keeling P."/>
            <person name="Hampl V."/>
        </authorList>
    </citation>
    <scope>NUCLEOTIDE SEQUENCE [LARGE SCALE GENOMIC DNA]</scope>
    <source>
        <strain evidence="9">ST1C</strain>
    </source>
</reference>
<dbReference type="PANTHER" id="PTHR11599">
    <property type="entry name" value="PROTEASOME SUBUNIT ALPHA/BETA"/>
    <property type="match status" value="1"/>
</dbReference>
<dbReference type="InterPro" id="IPR050115">
    <property type="entry name" value="Proteasome_alpha"/>
</dbReference>
<evidence type="ECO:0000313" key="9">
    <source>
        <dbReference type="EMBL" id="KAA6393654.1"/>
    </source>
</evidence>
<comment type="function">
    <text evidence="1">The proteasome is a multicatalytic proteinase complex which is characterized by its ability to cleave peptides with Arg, Phe, Tyr, Leu, and Glu adjacent to the leaving group at neutral or slightly basic pH. The proteasome has an ATP-dependent proteolytic activity.</text>
</comment>
<evidence type="ECO:0000256" key="5">
    <source>
        <dbReference type="ARBA" id="ARBA00022942"/>
    </source>
</evidence>
<evidence type="ECO:0000256" key="4">
    <source>
        <dbReference type="ARBA" id="ARBA00022490"/>
    </source>
</evidence>
<dbReference type="InterPro" id="IPR023332">
    <property type="entry name" value="Proteasome_alpha-type"/>
</dbReference>
<dbReference type="SUPFAM" id="SSF56235">
    <property type="entry name" value="N-terminal nucleophile aminohydrolases (Ntn hydrolases)"/>
    <property type="match status" value="1"/>
</dbReference>
<dbReference type="SMART" id="SM00948">
    <property type="entry name" value="Proteasome_A_N"/>
    <property type="match status" value="1"/>
</dbReference>
<dbReference type="GO" id="GO:0005634">
    <property type="term" value="C:nucleus"/>
    <property type="evidence" value="ECO:0007669"/>
    <property type="project" value="UniProtKB-SubCell"/>
</dbReference>
<dbReference type="InterPro" id="IPR029055">
    <property type="entry name" value="Ntn_hydrolases_N"/>
</dbReference>
<keyword evidence="5 7" id="KW-0647">Proteasome</keyword>
<dbReference type="GO" id="GO:0006511">
    <property type="term" value="P:ubiquitin-dependent protein catabolic process"/>
    <property type="evidence" value="ECO:0007669"/>
    <property type="project" value="InterPro"/>
</dbReference>
<proteinExistence type="inferred from homology"/>
<dbReference type="InterPro" id="IPR000426">
    <property type="entry name" value="Proteasome_asu_N"/>
</dbReference>
<dbReference type="Gene3D" id="3.60.20.10">
    <property type="entry name" value="Glutamine Phosphoribosylpyrophosphate, subunit 1, domain 1"/>
    <property type="match status" value="1"/>
</dbReference>
<comment type="caution">
    <text evidence="9">The sequence shown here is derived from an EMBL/GenBank/DDBJ whole genome shotgun (WGS) entry which is preliminary data.</text>
</comment>
<comment type="similarity">
    <text evidence="7">Belongs to the peptidase T1A family.</text>
</comment>
<dbReference type="OrthoDB" id="40134at2759"/>
<accession>A0A5J4WF80</accession>
<evidence type="ECO:0000256" key="1">
    <source>
        <dbReference type="ARBA" id="ARBA00002000"/>
    </source>
</evidence>
<dbReference type="Proteomes" id="UP000324800">
    <property type="component" value="Unassembled WGS sequence"/>
</dbReference>
<dbReference type="AlphaFoldDB" id="A0A5J4WF80"/>
<organism evidence="9 10">
    <name type="scientific">Streblomastix strix</name>
    <dbReference type="NCBI Taxonomy" id="222440"/>
    <lineage>
        <taxon>Eukaryota</taxon>
        <taxon>Metamonada</taxon>
        <taxon>Preaxostyla</taxon>
        <taxon>Oxymonadida</taxon>
        <taxon>Streblomastigidae</taxon>
        <taxon>Streblomastix</taxon>
    </lineage>
</organism>
<dbReference type="EMBL" id="SNRW01002174">
    <property type="protein sequence ID" value="KAA6393654.1"/>
    <property type="molecule type" value="Genomic_DNA"/>
</dbReference>
<dbReference type="FunFam" id="3.60.20.10:FF:000007">
    <property type="entry name" value="Proteasome subunit alpha type"/>
    <property type="match status" value="1"/>
</dbReference>
<evidence type="ECO:0000256" key="7">
    <source>
        <dbReference type="PROSITE-ProRule" id="PRU00808"/>
    </source>
</evidence>
<protein>
    <submittedName>
        <fullName evidence="9">Putative Proteasome subunit alpha type-3</fullName>
    </submittedName>
</protein>
<evidence type="ECO:0000256" key="6">
    <source>
        <dbReference type="ARBA" id="ARBA00023242"/>
    </source>
</evidence>
<comment type="subcellular location">
    <subcellularLocation>
        <location evidence="3">Cytoplasm</location>
    </subcellularLocation>
    <subcellularLocation>
        <location evidence="2">Nucleus</location>
    </subcellularLocation>
</comment>
<dbReference type="GO" id="GO:0005737">
    <property type="term" value="C:cytoplasm"/>
    <property type="evidence" value="ECO:0007669"/>
    <property type="project" value="UniProtKB-SubCell"/>
</dbReference>
<evidence type="ECO:0000256" key="3">
    <source>
        <dbReference type="ARBA" id="ARBA00004496"/>
    </source>
</evidence>
<name>A0A5J4WF80_9EUKA</name>
<gene>
    <name evidence="9" type="ORF">EZS28_010821</name>
</gene>
<evidence type="ECO:0000259" key="8">
    <source>
        <dbReference type="SMART" id="SM00948"/>
    </source>
</evidence>
<dbReference type="GO" id="GO:0019773">
    <property type="term" value="C:proteasome core complex, alpha-subunit complex"/>
    <property type="evidence" value="ECO:0007669"/>
    <property type="project" value="UniProtKB-UniRule"/>
</dbReference>
<feature type="domain" description="Proteasome alpha-type subunits" evidence="8">
    <location>
        <begin position="6"/>
        <end position="28"/>
    </location>
</feature>
<sequence length="246" mass="27405">MSGSGYDYSTSIYSNDGRVFQIEYAQKAADLSGTALGIRAKDGVVLACESFPGSSLIIPHTQQRILPVTYNIGMVSSGLLADGRYLTKQAQEAAQSYKKNYHENIPLSQLADHLQLQMQQYTFYGSLRPIGVATIIAGFDEKPQIFSLDPSATCYGYKGIAVGREKTQARTAIEALPLDEITCRQAVKEAAKIIHSLRHEEEKAFEIEMGWVTEENKRVFEKVPLEIVQQAEDEAKAYLQEQEEQD</sequence>
<dbReference type="PROSITE" id="PS51475">
    <property type="entry name" value="PROTEASOME_ALPHA_2"/>
    <property type="match status" value="1"/>
</dbReference>
<evidence type="ECO:0000256" key="2">
    <source>
        <dbReference type="ARBA" id="ARBA00004123"/>
    </source>
</evidence>
<keyword evidence="6" id="KW-0539">Nucleus</keyword>
<dbReference type="InterPro" id="IPR001353">
    <property type="entry name" value="Proteasome_sua/b"/>
</dbReference>
<evidence type="ECO:0000313" key="10">
    <source>
        <dbReference type="Proteomes" id="UP000324800"/>
    </source>
</evidence>
<dbReference type="Pfam" id="PF00227">
    <property type="entry name" value="Proteasome"/>
    <property type="match status" value="1"/>
</dbReference>
<dbReference type="Pfam" id="PF10584">
    <property type="entry name" value="Proteasome_A_N"/>
    <property type="match status" value="1"/>
</dbReference>
<keyword evidence="4" id="KW-0963">Cytoplasm</keyword>